<evidence type="ECO:0000259" key="11">
    <source>
        <dbReference type="PROSITE" id="PS51194"/>
    </source>
</evidence>
<dbReference type="GO" id="GO:0003723">
    <property type="term" value="F:RNA binding"/>
    <property type="evidence" value="ECO:0007669"/>
    <property type="project" value="UniProtKB-KW"/>
</dbReference>
<comment type="catalytic activity">
    <reaction evidence="7">
        <text>ATP + H2O = ADP + phosphate + H(+)</text>
        <dbReference type="Rhea" id="RHEA:13065"/>
        <dbReference type="ChEBI" id="CHEBI:15377"/>
        <dbReference type="ChEBI" id="CHEBI:15378"/>
        <dbReference type="ChEBI" id="CHEBI:30616"/>
        <dbReference type="ChEBI" id="CHEBI:43474"/>
        <dbReference type="ChEBI" id="CHEBI:456216"/>
        <dbReference type="EC" id="3.6.4.13"/>
    </reaction>
</comment>
<feature type="short sequence motif" description="Q motif" evidence="8">
    <location>
        <begin position="17"/>
        <end position="45"/>
    </location>
</feature>
<dbReference type="Pfam" id="PF00271">
    <property type="entry name" value="Helicase_C"/>
    <property type="match status" value="1"/>
</dbReference>
<dbReference type="PROSITE" id="PS51195">
    <property type="entry name" value="Q_MOTIF"/>
    <property type="match status" value="1"/>
</dbReference>
<keyword evidence="14" id="KW-1185">Reference proteome</keyword>
<feature type="domain" description="Helicase C-terminal" evidence="11">
    <location>
        <begin position="225"/>
        <end position="400"/>
    </location>
</feature>
<dbReference type="PROSITE" id="PS00039">
    <property type="entry name" value="DEAD_ATP_HELICASE"/>
    <property type="match status" value="1"/>
</dbReference>
<dbReference type="InterPro" id="IPR011545">
    <property type="entry name" value="DEAD/DEAH_box_helicase_dom"/>
</dbReference>
<dbReference type="SMART" id="SM00487">
    <property type="entry name" value="DEXDc"/>
    <property type="match status" value="1"/>
</dbReference>
<dbReference type="PROSITE" id="PS51192">
    <property type="entry name" value="HELICASE_ATP_BIND_1"/>
    <property type="match status" value="1"/>
</dbReference>
<keyword evidence="5 9" id="KW-0067">ATP-binding</keyword>
<feature type="domain" description="DEAD-box RNA helicase Q" evidence="12">
    <location>
        <begin position="17"/>
        <end position="45"/>
    </location>
</feature>
<evidence type="ECO:0000256" key="5">
    <source>
        <dbReference type="ARBA" id="ARBA00022840"/>
    </source>
</evidence>
<proteinExistence type="inferred from homology"/>
<dbReference type="SMART" id="SM00490">
    <property type="entry name" value="HELICc"/>
    <property type="match status" value="1"/>
</dbReference>
<keyword evidence="13" id="KW-0648">Protein biosynthesis</keyword>
<evidence type="ECO:0000313" key="14">
    <source>
        <dbReference type="Proteomes" id="UP001626550"/>
    </source>
</evidence>
<dbReference type="GO" id="GO:0003724">
    <property type="term" value="F:RNA helicase activity"/>
    <property type="evidence" value="ECO:0007669"/>
    <property type="project" value="UniProtKB-EC"/>
</dbReference>
<dbReference type="EC" id="3.6.4.13" evidence="1"/>
<dbReference type="GO" id="GO:0016787">
    <property type="term" value="F:hydrolase activity"/>
    <property type="evidence" value="ECO:0007669"/>
    <property type="project" value="UniProtKB-KW"/>
</dbReference>
<keyword evidence="13" id="KW-0396">Initiation factor</keyword>
<dbReference type="InterPro" id="IPR001650">
    <property type="entry name" value="Helicase_C-like"/>
</dbReference>
<evidence type="ECO:0000313" key="13">
    <source>
        <dbReference type="EMBL" id="KAL3321181.1"/>
    </source>
</evidence>
<dbReference type="FunFam" id="3.40.50.300:FF:000031">
    <property type="entry name" value="Eukaryotic initiation factor 4A-III"/>
    <property type="match status" value="1"/>
</dbReference>
<evidence type="ECO:0000256" key="2">
    <source>
        <dbReference type="ARBA" id="ARBA00022741"/>
    </source>
</evidence>
<dbReference type="GO" id="GO:0003743">
    <property type="term" value="F:translation initiation factor activity"/>
    <property type="evidence" value="ECO:0007669"/>
    <property type="project" value="UniProtKB-KW"/>
</dbReference>
<evidence type="ECO:0000256" key="8">
    <source>
        <dbReference type="PROSITE-ProRule" id="PRU00552"/>
    </source>
</evidence>
<dbReference type="CDD" id="cd18787">
    <property type="entry name" value="SF2_C_DEAD"/>
    <property type="match status" value="1"/>
</dbReference>
<dbReference type="InterPro" id="IPR014014">
    <property type="entry name" value="RNA_helicase_DEAD_Q_motif"/>
</dbReference>
<dbReference type="Gene3D" id="3.40.50.300">
    <property type="entry name" value="P-loop containing nucleotide triphosphate hydrolases"/>
    <property type="match status" value="2"/>
</dbReference>
<comment type="similarity">
    <text evidence="9">Belongs to the DEAD box helicase family.</text>
</comment>
<dbReference type="InterPro" id="IPR014001">
    <property type="entry name" value="Helicase_ATP-bd"/>
</dbReference>
<dbReference type="PROSITE" id="PS51194">
    <property type="entry name" value="HELICASE_CTER"/>
    <property type="match status" value="1"/>
</dbReference>
<evidence type="ECO:0000256" key="1">
    <source>
        <dbReference type="ARBA" id="ARBA00012552"/>
    </source>
</evidence>
<evidence type="ECO:0000256" key="4">
    <source>
        <dbReference type="ARBA" id="ARBA00022806"/>
    </source>
</evidence>
<dbReference type="FunFam" id="3.40.50.300:FF:000849">
    <property type="entry name" value="ATP-dependent RNA helicase DBP5"/>
    <property type="match status" value="1"/>
</dbReference>
<name>A0ABD2QNT2_9PLAT</name>
<keyword evidence="6" id="KW-0694">RNA-binding</keyword>
<dbReference type="AlphaFoldDB" id="A0ABD2QNT2"/>
<keyword evidence="3 9" id="KW-0378">Hydrolase</keyword>
<evidence type="ECO:0000259" key="12">
    <source>
        <dbReference type="PROSITE" id="PS51195"/>
    </source>
</evidence>
<gene>
    <name evidence="13" type="primary">TIF1</name>
    <name evidence="13" type="ORF">Ciccas_000138</name>
</gene>
<evidence type="ECO:0000256" key="7">
    <source>
        <dbReference type="ARBA" id="ARBA00047984"/>
    </source>
</evidence>
<dbReference type="GO" id="GO:0005524">
    <property type="term" value="F:ATP binding"/>
    <property type="evidence" value="ECO:0007669"/>
    <property type="project" value="UniProtKB-KW"/>
</dbReference>
<dbReference type="SUPFAM" id="SSF52540">
    <property type="entry name" value="P-loop containing nucleoside triphosphate hydrolases"/>
    <property type="match status" value="1"/>
</dbReference>
<evidence type="ECO:0000259" key="10">
    <source>
        <dbReference type="PROSITE" id="PS51192"/>
    </source>
</evidence>
<accession>A0ABD2QNT2</accession>
<feature type="domain" description="Helicase ATP-binding" evidence="10">
    <location>
        <begin position="48"/>
        <end position="214"/>
    </location>
</feature>
<dbReference type="Proteomes" id="UP001626550">
    <property type="component" value="Unassembled WGS sequence"/>
</dbReference>
<keyword evidence="4 9" id="KW-0347">Helicase</keyword>
<organism evidence="13 14">
    <name type="scientific">Cichlidogyrus casuarinus</name>
    <dbReference type="NCBI Taxonomy" id="1844966"/>
    <lineage>
        <taxon>Eukaryota</taxon>
        <taxon>Metazoa</taxon>
        <taxon>Spiralia</taxon>
        <taxon>Lophotrochozoa</taxon>
        <taxon>Platyhelminthes</taxon>
        <taxon>Monogenea</taxon>
        <taxon>Monopisthocotylea</taxon>
        <taxon>Dactylogyridea</taxon>
        <taxon>Ancyrocephalidae</taxon>
        <taxon>Cichlidogyrus</taxon>
    </lineage>
</organism>
<dbReference type="Pfam" id="PF00270">
    <property type="entry name" value="DEAD"/>
    <property type="match status" value="1"/>
</dbReference>
<reference evidence="13 14" key="1">
    <citation type="submission" date="2024-11" db="EMBL/GenBank/DDBJ databases">
        <title>Adaptive evolution of stress response genes in parasites aligns with host niche diversity.</title>
        <authorList>
            <person name="Hahn C."/>
            <person name="Resl P."/>
        </authorList>
    </citation>
    <scope>NUCLEOTIDE SEQUENCE [LARGE SCALE GENOMIC DNA]</scope>
    <source>
        <strain evidence="13">EGGRZ-B1_66</strain>
        <tissue evidence="13">Body</tissue>
    </source>
</reference>
<sequence length="400" mass="45624">MVDSEEDFKSNYEKRYELFDLMGLKENLLRGIFAYGYEKPSAIQQRAIVPSIEGRDVIAQAQSGTGKTATFSIAILQQIDTNIPQLQALVLAPTRELASQIEKCIVTIGDYLQVRCSLVTGGRESKRINDGQQIVVGTPGRVSDMITRNWMRTESIKILVLDEADNMLRVGFKEQIQEIFQKLPNNVQVILLSATMPPDVLDVTKHFMRDPIRILVRQEELTLEGIKQYYVDVQKEEYKLETLFDLYRGITISQAVIFCNTKRKVEWLTDQMTQNEFIVQSIVSCCFHIFNIRSVQHGEMLQAERDAIMKAFRSGSARVLISTDLLSRGIDVQQVSLVINFDLPISLETYIHRIGRGGRFGRKGTAINFVTTDDMSVLRELMKYYKTTIEELPSNFGQLI</sequence>
<keyword evidence="2 9" id="KW-0547">Nucleotide-binding</keyword>
<dbReference type="EMBL" id="JBJKFK010000007">
    <property type="protein sequence ID" value="KAL3321181.1"/>
    <property type="molecule type" value="Genomic_DNA"/>
</dbReference>
<dbReference type="InterPro" id="IPR027417">
    <property type="entry name" value="P-loop_NTPase"/>
</dbReference>
<dbReference type="InterPro" id="IPR000629">
    <property type="entry name" value="RNA-helicase_DEAD-box_CS"/>
</dbReference>
<evidence type="ECO:0000256" key="3">
    <source>
        <dbReference type="ARBA" id="ARBA00022801"/>
    </source>
</evidence>
<evidence type="ECO:0000256" key="9">
    <source>
        <dbReference type="RuleBase" id="RU000492"/>
    </source>
</evidence>
<comment type="caution">
    <text evidence="13">The sequence shown here is derived from an EMBL/GenBank/DDBJ whole genome shotgun (WGS) entry which is preliminary data.</text>
</comment>
<protein>
    <recommendedName>
        <fullName evidence="1">RNA helicase</fullName>
        <ecNumber evidence="1">3.6.4.13</ecNumber>
    </recommendedName>
</protein>
<evidence type="ECO:0000256" key="6">
    <source>
        <dbReference type="ARBA" id="ARBA00022884"/>
    </source>
</evidence>
<dbReference type="PANTHER" id="PTHR47958">
    <property type="entry name" value="ATP-DEPENDENT RNA HELICASE DBP3"/>
    <property type="match status" value="1"/>
</dbReference>